<name>A0ABU9WVD9_9MICC</name>
<dbReference type="Proteomes" id="UP001422074">
    <property type="component" value="Unassembled WGS sequence"/>
</dbReference>
<feature type="chain" id="PRO_5045413556" description="PknH-like extracellular domain-containing protein" evidence="1">
    <location>
        <begin position="23"/>
        <end position="267"/>
    </location>
</feature>
<evidence type="ECO:0000313" key="2">
    <source>
        <dbReference type="EMBL" id="MEN2743140.1"/>
    </source>
</evidence>
<keyword evidence="3" id="KW-1185">Reference proteome</keyword>
<keyword evidence="1" id="KW-0732">Signal</keyword>
<comment type="caution">
    <text evidence="2">The sequence shown here is derived from an EMBL/GenBank/DDBJ whole genome shotgun (WGS) entry which is preliminary data.</text>
</comment>
<dbReference type="Gene3D" id="3.40.1000.70">
    <property type="entry name" value="PknH-like extracellular domain"/>
    <property type="match status" value="1"/>
</dbReference>
<gene>
    <name evidence="2" type="ORF">ABCQ75_01135</name>
</gene>
<organism evidence="2 3">
    <name type="scientific">Sinomonas halotolerans</name>
    <dbReference type="NCBI Taxonomy" id="1644133"/>
    <lineage>
        <taxon>Bacteria</taxon>
        <taxon>Bacillati</taxon>
        <taxon>Actinomycetota</taxon>
        <taxon>Actinomycetes</taxon>
        <taxon>Micrococcales</taxon>
        <taxon>Micrococcaceae</taxon>
        <taxon>Sinomonas</taxon>
    </lineage>
</organism>
<protein>
    <recommendedName>
        <fullName evidence="4">PknH-like extracellular domain-containing protein</fullName>
    </recommendedName>
</protein>
<proteinExistence type="predicted"/>
<evidence type="ECO:0000256" key="1">
    <source>
        <dbReference type="SAM" id="SignalP"/>
    </source>
</evidence>
<dbReference type="InterPro" id="IPR038232">
    <property type="entry name" value="PknH-like_Extracell_sf"/>
</dbReference>
<evidence type="ECO:0008006" key="4">
    <source>
        <dbReference type="Google" id="ProtNLM"/>
    </source>
</evidence>
<evidence type="ECO:0000313" key="3">
    <source>
        <dbReference type="Proteomes" id="UP001422074"/>
    </source>
</evidence>
<accession>A0ABU9WVD9</accession>
<reference evidence="2 3" key="1">
    <citation type="submission" date="2024-05" db="EMBL/GenBank/DDBJ databases">
        <title>Sinomonas sp. nov., isolated from a waste landfill.</title>
        <authorList>
            <person name="Zhao Y."/>
        </authorList>
    </citation>
    <scope>NUCLEOTIDE SEQUENCE [LARGE SCALE GENOMIC DNA]</scope>
    <source>
        <strain evidence="2 3">CCTCC AB2014300</strain>
    </source>
</reference>
<feature type="signal peptide" evidence="1">
    <location>
        <begin position="1"/>
        <end position="22"/>
    </location>
</feature>
<dbReference type="PROSITE" id="PS51257">
    <property type="entry name" value="PROKAR_LIPOPROTEIN"/>
    <property type="match status" value="1"/>
</dbReference>
<dbReference type="EMBL" id="JBDFRB010000001">
    <property type="protein sequence ID" value="MEN2743140.1"/>
    <property type="molecule type" value="Genomic_DNA"/>
</dbReference>
<sequence length="267" mass="26192">MALWTSRVLSVCALAVAAAALAGCRGPEIPPPSGEYRAGLNAAGQQRTFAADELVATAAETRTALGLGGTVLDHAQLAQVPRSGAPDARAGAGATAGFLGAAEPAACRVLGTPAATLGTLGAGDAGRAVVPGATALITAPSDSRAQRTAVGLASHAAPEAAVDAVSAFAQRAAACARHTAAVDGRRVPVVVRTADPGASADSAAMATVTALVPDPDGGGTPQERTLVHAVAAKGTVTVEVLLVQTRPDDAAAAVRAYADMAFSRLPL</sequence>
<dbReference type="RefSeq" id="WP_345882573.1">
    <property type="nucleotide sequence ID" value="NZ_JBDFRB010000001.1"/>
</dbReference>